<evidence type="ECO:0000313" key="4">
    <source>
        <dbReference type="RefSeq" id="XP_006825111.1"/>
    </source>
</evidence>
<dbReference type="Proteomes" id="UP000694865">
    <property type="component" value="Unplaced"/>
</dbReference>
<dbReference type="PANTHER" id="PTHR37402:SF1">
    <property type="entry name" value="GRAM DOMAIN-CONTAINING PROTEIN 4"/>
    <property type="match status" value="1"/>
</dbReference>
<organism evidence="3 4">
    <name type="scientific">Saccoglossus kowalevskii</name>
    <name type="common">Acorn worm</name>
    <dbReference type="NCBI Taxonomy" id="10224"/>
    <lineage>
        <taxon>Eukaryota</taxon>
        <taxon>Metazoa</taxon>
        <taxon>Hemichordata</taxon>
        <taxon>Enteropneusta</taxon>
        <taxon>Harrimaniidae</taxon>
        <taxon>Saccoglossus</taxon>
    </lineage>
</organism>
<dbReference type="Pfam" id="PF02893">
    <property type="entry name" value="GRAM"/>
    <property type="match status" value="1"/>
</dbReference>
<dbReference type="InterPro" id="IPR037847">
    <property type="entry name" value="GRAMDC4"/>
</dbReference>
<gene>
    <name evidence="4" type="primary">LOC102806656</name>
</gene>
<accession>A0ABM0MYM0</accession>
<dbReference type="InterPro" id="IPR011993">
    <property type="entry name" value="PH-like_dom_sf"/>
</dbReference>
<evidence type="ECO:0000313" key="3">
    <source>
        <dbReference type="Proteomes" id="UP000694865"/>
    </source>
</evidence>
<sequence>MWQHAEATYKLYVALGVAFIASCFLPGTVLFTIIGLLLGIKFFIVNNIYRKFPKVQQRYDTVFKIWKNLPTDDVLIKRMRMAEREQYILPSSTPTVEEAPVTPSPVTASVLSNENQAFCQLFALPSSEAPLPDWQGGKRCTLISKEKPLTGAFKNGKLFLTRSFLCFERSKNPTPKNLVIPLTDITSCEKAKPYGFLPGGGMAIEINVVGSTQSCYLFGAMINRDESFESIMRAARQACLAWAVEETDTT</sequence>
<name>A0ABM0MYM0_SACKO</name>
<dbReference type="InterPro" id="IPR037845">
    <property type="entry name" value="GRAMDC4_PH-GRAM"/>
</dbReference>
<keyword evidence="1" id="KW-0472">Membrane</keyword>
<dbReference type="CDD" id="cd13221">
    <property type="entry name" value="PH-GRAM_GRAMDC4"/>
    <property type="match status" value="1"/>
</dbReference>
<dbReference type="InterPro" id="IPR004182">
    <property type="entry name" value="GRAM"/>
</dbReference>
<feature type="transmembrane region" description="Helical" evidence="1">
    <location>
        <begin position="12"/>
        <end position="44"/>
    </location>
</feature>
<feature type="domain" description="GRAM" evidence="2">
    <location>
        <begin position="122"/>
        <end position="238"/>
    </location>
</feature>
<reference evidence="4" key="1">
    <citation type="submission" date="2025-08" db="UniProtKB">
        <authorList>
            <consortium name="RefSeq"/>
        </authorList>
    </citation>
    <scope>IDENTIFICATION</scope>
    <source>
        <tissue evidence="4">Testes</tissue>
    </source>
</reference>
<keyword evidence="1" id="KW-0812">Transmembrane</keyword>
<dbReference type="GeneID" id="102806656"/>
<evidence type="ECO:0000259" key="2">
    <source>
        <dbReference type="Pfam" id="PF02893"/>
    </source>
</evidence>
<dbReference type="Gene3D" id="2.30.29.30">
    <property type="entry name" value="Pleckstrin-homology domain (PH domain)/Phosphotyrosine-binding domain (PTB)"/>
    <property type="match status" value="1"/>
</dbReference>
<keyword evidence="1" id="KW-1133">Transmembrane helix</keyword>
<evidence type="ECO:0000256" key="1">
    <source>
        <dbReference type="SAM" id="Phobius"/>
    </source>
</evidence>
<proteinExistence type="predicted"/>
<dbReference type="PANTHER" id="PTHR37402">
    <property type="entry name" value="GRAM DOMAIN-CONTAINING PROTEIN 4"/>
    <property type="match status" value="1"/>
</dbReference>
<protein>
    <submittedName>
        <fullName evidence="4">GRAM domain-containing protein 4-like</fullName>
    </submittedName>
</protein>
<dbReference type="RefSeq" id="XP_006825111.1">
    <property type="nucleotide sequence ID" value="XM_006825048.1"/>
</dbReference>
<keyword evidence="3" id="KW-1185">Reference proteome</keyword>